<keyword evidence="5" id="KW-0521">NADP</keyword>
<dbReference type="Pfam" id="PF00881">
    <property type="entry name" value="Nitroreductase"/>
    <property type="match status" value="1"/>
</dbReference>
<dbReference type="PIRSF" id="PIRSF005426">
    <property type="entry name" value="Frp"/>
    <property type="match status" value="1"/>
</dbReference>
<name>A0ABS9WBW8_9PROT</name>
<organism evidence="7 8">
    <name type="scientific">Teichococcus vastitatis</name>
    <dbReference type="NCBI Taxonomy" id="2307076"/>
    <lineage>
        <taxon>Bacteria</taxon>
        <taxon>Pseudomonadati</taxon>
        <taxon>Pseudomonadota</taxon>
        <taxon>Alphaproteobacteria</taxon>
        <taxon>Acetobacterales</taxon>
        <taxon>Roseomonadaceae</taxon>
        <taxon>Roseomonas</taxon>
    </lineage>
</organism>
<keyword evidence="4 5" id="KW-0560">Oxidoreductase</keyword>
<evidence type="ECO:0000256" key="4">
    <source>
        <dbReference type="ARBA" id="ARBA00023002"/>
    </source>
</evidence>
<keyword evidence="8" id="KW-1185">Reference proteome</keyword>
<evidence type="ECO:0000256" key="1">
    <source>
        <dbReference type="ARBA" id="ARBA00008366"/>
    </source>
</evidence>
<evidence type="ECO:0000256" key="2">
    <source>
        <dbReference type="ARBA" id="ARBA00022630"/>
    </source>
</evidence>
<dbReference type="Gene3D" id="3.40.109.10">
    <property type="entry name" value="NADH Oxidase"/>
    <property type="match status" value="1"/>
</dbReference>
<protein>
    <submittedName>
        <fullName evidence="7">Nitroreductase family protein</fullName>
    </submittedName>
</protein>
<evidence type="ECO:0000313" key="8">
    <source>
        <dbReference type="Proteomes" id="UP001201985"/>
    </source>
</evidence>
<proteinExistence type="inferred from homology"/>
<evidence type="ECO:0000256" key="5">
    <source>
        <dbReference type="PIRNR" id="PIRNR005426"/>
    </source>
</evidence>
<dbReference type="EMBL" id="JALBUU010000125">
    <property type="protein sequence ID" value="MCI0756785.1"/>
    <property type="molecule type" value="Genomic_DNA"/>
</dbReference>
<feature type="domain" description="Nitroreductase" evidence="6">
    <location>
        <begin position="33"/>
        <end position="187"/>
    </location>
</feature>
<dbReference type="Proteomes" id="UP001201985">
    <property type="component" value="Unassembled WGS sequence"/>
</dbReference>
<evidence type="ECO:0000256" key="3">
    <source>
        <dbReference type="ARBA" id="ARBA00022643"/>
    </source>
</evidence>
<dbReference type="SUPFAM" id="SSF55469">
    <property type="entry name" value="FMN-dependent nitroreductase-like"/>
    <property type="match status" value="1"/>
</dbReference>
<evidence type="ECO:0000259" key="6">
    <source>
        <dbReference type="Pfam" id="PF00881"/>
    </source>
</evidence>
<comment type="caution">
    <text evidence="7">The sequence shown here is derived from an EMBL/GenBank/DDBJ whole genome shotgun (WGS) entry which is preliminary data.</text>
</comment>
<keyword evidence="3 5" id="KW-0288">FMN</keyword>
<dbReference type="PANTHER" id="PTHR43425:SF2">
    <property type="entry name" value="OXYGEN-INSENSITIVE NADPH NITROREDUCTASE"/>
    <property type="match status" value="1"/>
</dbReference>
<comment type="similarity">
    <text evidence="1 5">Belongs to the flavin oxidoreductase frp family.</text>
</comment>
<reference evidence="7 8" key="1">
    <citation type="submission" date="2022-03" db="EMBL/GenBank/DDBJ databases">
        <title>Complete genome analysis of Roseomonas KG 17.1 : a prolific producer of plant growth promoters.</title>
        <authorList>
            <person name="Saadouli I."/>
            <person name="Najjari A."/>
            <person name="Mosbah A."/>
            <person name="Ouzari H.I."/>
        </authorList>
    </citation>
    <scope>NUCLEOTIDE SEQUENCE [LARGE SCALE GENOMIC DNA]</scope>
    <source>
        <strain evidence="7 8">KG17-1</strain>
    </source>
</reference>
<accession>A0ABS9WBW8</accession>
<dbReference type="PANTHER" id="PTHR43425">
    <property type="entry name" value="OXYGEN-INSENSITIVE NADPH NITROREDUCTASE"/>
    <property type="match status" value="1"/>
</dbReference>
<dbReference type="InterPro" id="IPR029479">
    <property type="entry name" value="Nitroreductase"/>
</dbReference>
<keyword evidence="2 5" id="KW-0285">Flavoprotein</keyword>
<sequence length="273" mass="29315">MNSEQHDALAARYGADAMPPAGPWNPVIAALLAHRSVRAYRPDPLPDGTLETLVAAAQSAATSSNMQTWSVVAVPDPATKAVMAAVANNQKHIEQCPLFLVFLADLSRNERLAAEEGATLEGLPYLETFLVAALDAALAAQNATVAAESLGLSTVYIGALRNDVERVAKALSLPPGTMGVFGLCVGYADPARRAEVKPRLPQPAVLHHGRYDAAEEPAHRAVYDAALAAFSTRNEMNADRWTDRVLARWGKVRTLHGRDELKAALRRLGFPLR</sequence>
<dbReference type="InterPro" id="IPR000415">
    <property type="entry name" value="Nitroreductase-like"/>
</dbReference>
<evidence type="ECO:0000313" key="7">
    <source>
        <dbReference type="EMBL" id="MCI0756785.1"/>
    </source>
</evidence>
<dbReference type="InterPro" id="IPR016446">
    <property type="entry name" value="Flavin_OxRdtase_Frp"/>
</dbReference>
<dbReference type="RefSeq" id="WP_241794023.1">
    <property type="nucleotide sequence ID" value="NZ_JALBUU010000125.1"/>
</dbReference>
<gene>
    <name evidence="7" type="ORF">MON41_24430</name>
</gene>